<organism evidence="3">
    <name type="scientific">Zea mays</name>
    <name type="common">Maize</name>
    <dbReference type="NCBI Taxonomy" id="4577"/>
    <lineage>
        <taxon>Eukaryota</taxon>
        <taxon>Viridiplantae</taxon>
        <taxon>Streptophyta</taxon>
        <taxon>Embryophyta</taxon>
        <taxon>Tracheophyta</taxon>
        <taxon>Spermatophyta</taxon>
        <taxon>Magnoliopsida</taxon>
        <taxon>Liliopsida</taxon>
        <taxon>Poales</taxon>
        <taxon>Poaceae</taxon>
        <taxon>PACMAD clade</taxon>
        <taxon>Panicoideae</taxon>
        <taxon>Andropogonodae</taxon>
        <taxon>Andropogoneae</taxon>
        <taxon>Tripsacinae</taxon>
        <taxon>Zea</taxon>
    </lineage>
</organism>
<sequence>MLEDMGKIKQVDETIVRARSLTTFLYSHTRVLALMRKFLGKDLVRAGITRFSTTYLNLKSMLGNKKELGKLFRSDELNEMGYLKKDKGKNASKIVRSDTFWENVDCAVNFFEPLANVLRRMNSDVPAMGFLYGCLLDAKNDIAKRFNNVERCFKTIWEIIDKRWDNKLKTPLHLAGYYLNLYYYYPNKLEIELDGTFREGLVSCITKMVQEVEIQDKIMDELNMYQDGMGSFGKDIATSSPNLRKLAIKILGLTCSSSACERNWSDFEKVDSKIRSILLHDRMRDLVFVKFNSKLKQKKENKSRDPIEKQVPDILEDSGNEWITRVASIEQEQAQNTEFVEATNAQGQSSRTTIETGKRKREIQPRRKTRTRKLIDINECNDDEPKLASSSDSEEDDAHVDMDQESSSSHSSDSDNSVFDE</sequence>
<dbReference type="STRING" id="4577.A0A1D6MXM0"/>
<name>A0A1D6MXM0_MAIZE</name>
<dbReference type="GO" id="GO:0046983">
    <property type="term" value="F:protein dimerization activity"/>
    <property type="evidence" value="ECO:0007669"/>
    <property type="project" value="InterPro"/>
</dbReference>
<reference evidence="3" key="1">
    <citation type="submission" date="2015-12" db="EMBL/GenBank/DDBJ databases">
        <title>Update maize B73 reference genome by single molecule sequencing technologies.</title>
        <authorList>
            <consortium name="Maize Genome Sequencing Project"/>
            <person name="Ware D."/>
        </authorList>
    </citation>
    <scope>NUCLEOTIDE SEQUENCE [LARGE SCALE GENOMIC DNA]</scope>
    <source>
        <tissue evidence="3">Seedling</tissue>
    </source>
</reference>
<gene>
    <name evidence="3" type="ORF">ZEAMMB73_Zm00001d041681</name>
</gene>
<feature type="region of interest" description="Disordered" evidence="1">
    <location>
        <begin position="342"/>
        <end position="421"/>
    </location>
</feature>
<feature type="domain" description="HAT C-terminal dimerisation" evidence="2">
    <location>
        <begin position="238"/>
        <end position="292"/>
    </location>
</feature>
<dbReference type="SUPFAM" id="SSF53098">
    <property type="entry name" value="Ribonuclease H-like"/>
    <property type="match status" value="1"/>
</dbReference>
<evidence type="ECO:0000256" key="1">
    <source>
        <dbReference type="SAM" id="MobiDB-lite"/>
    </source>
</evidence>
<accession>A0A1D6MXM0</accession>
<dbReference type="ExpressionAtlas" id="A0A1D6MXM0">
    <property type="expression patterns" value="baseline"/>
</dbReference>
<evidence type="ECO:0000313" key="3">
    <source>
        <dbReference type="EMBL" id="ONM33472.1"/>
    </source>
</evidence>
<dbReference type="PANTHER" id="PTHR32166:SF74">
    <property type="entry name" value="OS05G0256350 PROTEIN"/>
    <property type="match status" value="1"/>
</dbReference>
<dbReference type="PANTHER" id="PTHR32166">
    <property type="entry name" value="OSJNBA0013A04.12 PROTEIN"/>
    <property type="match status" value="1"/>
</dbReference>
<feature type="compositionally biased region" description="Basic residues" evidence="1">
    <location>
        <begin position="358"/>
        <end position="372"/>
    </location>
</feature>
<protein>
    <submittedName>
        <fullName evidence="3">HAT transposon superfamily protein</fullName>
    </submittedName>
</protein>
<dbReference type="AlphaFoldDB" id="A0A1D6MXM0"/>
<dbReference type="InParanoid" id="A0A1D6MXM0"/>
<dbReference type="EMBL" id="CM007649">
    <property type="protein sequence ID" value="ONM33472.1"/>
    <property type="molecule type" value="Genomic_DNA"/>
</dbReference>
<evidence type="ECO:0000259" key="2">
    <source>
        <dbReference type="Pfam" id="PF05699"/>
    </source>
</evidence>
<feature type="compositionally biased region" description="Low complexity" evidence="1">
    <location>
        <begin position="405"/>
        <end position="421"/>
    </location>
</feature>
<dbReference type="Pfam" id="PF05699">
    <property type="entry name" value="Dimer_Tnp_hAT"/>
    <property type="match status" value="1"/>
</dbReference>
<dbReference type="InterPro" id="IPR012337">
    <property type="entry name" value="RNaseH-like_sf"/>
</dbReference>
<proteinExistence type="predicted"/>
<dbReference type="OMA" id="WIRETID"/>
<feature type="compositionally biased region" description="Polar residues" evidence="1">
    <location>
        <begin position="342"/>
        <end position="355"/>
    </location>
</feature>
<dbReference type="InterPro" id="IPR008906">
    <property type="entry name" value="HATC_C_dom"/>
</dbReference>